<dbReference type="InterPro" id="IPR018201">
    <property type="entry name" value="Ketoacyl_synth_AS"/>
</dbReference>
<keyword evidence="13" id="KW-0511">Multifunctional enzyme</keyword>
<keyword evidence="8" id="KW-0521">NADP</keyword>
<protein>
    <recommendedName>
        <fullName evidence="2">Fatty acid synthase</fullName>
        <ecNumber evidence="1">2.3.1.85</ecNumber>
    </recommendedName>
</protein>
<keyword evidence="11" id="KW-0443">Lipid metabolism</keyword>
<evidence type="ECO:0000256" key="5">
    <source>
        <dbReference type="ARBA" id="ARBA00022679"/>
    </source>
</evidence>
<dbReference type="Proteomes" id="UP001345963">
    <property type="component" value="Unassembled WGS sequence"/>
</dbReference>
<dbReference type="InterPro" id="IPR020841">
    <property type="entry name" value="PKS_Beta-ketoAc_synthase_dom"/>
</dbReference>
<evidence type="ECO:0000256" key="3">
    <source>
        <dbReference type="ARBA" id="ARBA00022450"/>
    </source>
</evidence>
<dbReference type="EMBL" id="JAHUTI010061030">
    <property type="protein sequence ID" value="MED6252217.1"/>
    <property type="molecule type" value="Genomic_DNA"/>
</dbReference>
<dbReference type="PANTHER" id="PTHR43775">
    <property type="entry name" value="FATTY ACID SYNTHASE"/>
    <property type="match status" value="1"/>
</dbReference>
<dbReference type="PROSITE" id="PS52004">
    <property type="entry name" value="KS3_2"/>
    <property type="match status" value="1"/>
</dbReference>
<evidence type="ECO:0000256" key="13">
    <source>
        <dbReference type="ARBA" id="ARBA00023268"/>
    </source>
</evidence>
<evidence type="ECO:0000256" key="15">
    <source>
        <dbReference type="RuleBase" id="RU003694"/>
    </source>
</evidence>
<evidence type="ECO:0000313" key="18">
    <source>
        <dbReference type="Proteomes" id="UP001345963"/>
    </source>
</evidence>
<evidence type="ECO:0000256" key="14">
    <source>
        <dbReference type="ARBA" id="ARBA00044883"/>
    </source>
</evidence>
<dbReference type="SUPFAM" id="SSF53901">
    <property type="entry name" value="Thiolase-like"/>
    <property type="match status" value="1"/>
</dbReference>
<evidence type="ECO:0000256" key="2">
    <source>
        <dbReference type="ARBA" id="ARBA00018769"/>
    </source>
</evidence>
<comment type="similarity">
    <text evidence="15">Belongs to the thiolase-like superfamily. Beta-ketoacyl-ACP synthases family.</text>
</comment>
<keyword evidence="7" id="KW-0276">Fatty acid metabolism</keyword>
<evidence type="ECO:0000259" key="16">
    <source>
        <dbReference type="PROSITE" id="PS52004"/>
    </source>
</evidence>
<dbReference type="InterPro" id="IPR050091">
    <property type="entry name" value="PKS_NRPS_Biosynth_Enz"/>
</dbReference>
<dbReference type="PROSITE" id="PS00606">
    <property type="entry name" value="KS3_1"/>
    <property type="match status" value="1"/>
</dbReference>
<dbReference type="InterPro" id="IPR014030">
    <property type="entry name" value="Ketoacyl_synth_N"/>
</dbReference>
<dbReference type="Pfam" id="PF00109">
    <property type="entry name" value="ketoacyl-synt"/>
    <property type="match status" value="1"/>
</dbReference>
<dbReference type="SMART" id="SM00825">
    <property type="entry name" value="PKS_KS"/>
    <property type="match status" value="1"/>
</dbReference>
<dbReference type="EC" id="2.3.1.85" evidence="1"/>
<keyword evidence="5 15" id="KW-0808">Transferase</keyword>
<evidence type="ECO:0000256" key="10">
    <source>
        <dbReference type="ARBA" id="ARBA00023027"/>
    </source>
</evidence>
<feature type="domain" description="Ketosynthase family 3 (KS3)" evidence="16">
    <location>
        <begin position="1"/>
        <end position="375"/>
    </location>
</feature>
<keyword evidence="10" id="KW-0520">NAD</keyword>
<dbReference type="Pfam" id="PF02801">
    <property type="entry name" value="Ketoacyl-synt_C"/>
    <property type="match status" value="1"/>
</dbReference>
<sequence>MVTEDDRRWTPGLYGLPKRNGKLKDISHFDAPFFGVHPKQANTMDPQLRLMLEVAYEAIVDGGLNPSTMRGSRTGVYIGVSGSEAGEAFSRDPEELLGYSMTGCQRAMLANRLSYFFDFKGPSITIDTACSSSLLALENAFHAIRQGHIDAALVGGVNLLLKPNTSVQFMKLGMLSPEGTCKSFDSSGNGYCRSEAAVAVLLTKLSATKRVYATIINAGNNTDGYKEQGVTFPSGDIQQSLVRFLYQEANISPAQVEYIEAHGTGTKVGDPQEVNGIVSVFCQAKREPLLIGSTKSNMGHPEPASGLAALAKVILSLERGVWAPNLHFNDPNPDIPALTDGRVQVVDRPIPVRGGIVGINSFGFGGSNVHVILRPAGKPTNSTIPRTLPRMLPVCGRTEAAANAVIQKGKEHSSDESFLSLLSRVSEIPVANMPFRGYTLLGSQSDIKEVQMVQASARPLWYICSGESPSMFL</sequence>
<gene>
    <name evidence="17" type="ORF">ATANTOWER_008558</name>
</gene>
<keyword evidence="12" id="KW-0275">Fatty acid biosynthesis</keyword>
<evidence type="ECO:0000256" key="11">
    <source>
        <dbReference type="ARBA" id="ARBA00023098"/>
    </source>
</evidence>
<comment type="caution">
    <text evidence="17">The sequence shown here is derived from an EMBL/GenBank/DDBJ whole genome shotgun (WGS) entry which is preliminary data.</text>
</comment>
<keyword evidence="6" id="KW-0378">Hydrolase</keyword>
<dbReference type="InterPro" id="IPR032821">
    <property type="entry name" value="PKS_assoc"/>
</dbReference>
<comment type="catalytic activity">
    <reaction evidence="14">
        <text>acetyl-CoA + n malonyl-CoA + 2n NADPH + 2n H(+) = a long-chain fatty acid + (n+1) CoA + n CO2 + 2n NADP(+).</text>
        <dbReference type="EC" id="2.3.1.85"/>
    </reaction>
</comment>
<evidence type="ECO:0000313" key="17">
    <source>
        <dbReference type="EMBL" id="MED6252217.1"/>
    </source>
</evidence>
<keyword evidence="3" id="KW-0596">Phosphopantetheine</keyword>
<proteinExistence type="inferred from homology"/>
<keyword evidence="9" id="KW-0560">Oxidoreductase</keyword>
<dbReference type="InterPro" id="IPR014031">
    <property type="entry name" value="Ketoacyl_synth_C"/>
</dbReference>
<dbReference type="InterPro" id="IPR016039">
    <property type="entry name" value="Thiolase-like"/>
</dbReference>
<evidence type="ECO:0000256" key="9">
    <source>
        <dbReference type="ARBA" id="ARBA00023002"/>
    </source>
</evidence>
<name>A0ABU7BP68_9TELE</name>
<evidence type="ECO:0000256" key="1">
    <source>
        <dbReference type="ARBA" id="ARBA00012873"/>
    </source>
</evidence>
<keyword evidence="4" id="KW-0444">Lipid biosynthesis</keyword>
<accession>A0ABU7BP68</accession>
<evidence type="ECO:0000256" key="7">
    <source>
        <dbReference type="ARBA" id="ARBA00022832"/>
    </source>
</evidence>
<keyword evidence="18" id="KW-1185">Reference proteome</keyword>
<dbReference type="PANTHER" id="PTHR43775:SF7">
    <property type="entry name" value="FATTY ACID SYNTHASE"/>
    <property type="match status" value="1"/>
</dbReference>
<dbReference type="Gene3D" id="3.30.70.3290">
    <property type="match status" value="1"/>
</dbReference>
<evidence type="ECO:0000256" key="8">
    <source>
        <dbReference type="ARBA" id="ARBA00022857"/>
    </source>
</evidence>
<dbReference type="Pfam" id="PF16197">
    <property type="entry name" value="KAsynt_C_assoc"/>
    <property type="match status" value="1"/>
</dbReference>
<dbReference type="Gene3D" id="3.40.47.10">
    <property type="match status" value="1"/>
</dbReference>
<evidence type="ECO:0000256" key="12">
    <source>
        <dbReference type="ARBA" id="ARBA00023160"/>
    </source>
</evidence>
<dbReference type="CDD" id="cd00833">
    <property type="entry name" value="PKS"/>
    <property type="match status" value="1"/>
</dbReference>
<evidence type="ECO:0000256" key="4">
    <source>
        <dbReference type="ARBA" id="ARBA00022516"/>
    </source>
</evidence>
<reference evidence="17 18" key="1">
    <citation type="submission" date="2021-07" db="EMBL/GenBank/DDBJ databases">
        <authorList>
            <person name="Palmer J.M."/>
        </authorList>
    </citation>
    <scope>NUCLEOTIDE SEQUENCE [LARGE SCALE GENOMIC DNA]</scope>
    <source>
        <strain evidence="17 18">AT_MEX2019</strain>
        <tissue evidence="17">Muscle</tissue>
    </source>
</reference>
<organism evidence="17 18">
    <name type="scientific">Ataeniobius toweri</name>
    <dbReference type="NCBI Taxonomy" id="208326"/>
    <lineage>
        <taxon>Eukaryota</taxon>
        <taxon>Metazoa</taxon>
        <taxon>Chordata</taxon>
        <taxon>Craniata</taxon>
        <taxon>Vertebrata</taxon>
        <taxon>Euteleostomi</taxon>
        <taxon>Actinopterygii</taxon>
        <taxon>Neopterygii</taxon>
        <taxon>Teleostei</taxon>
        <taxon>Neoteleostei</taxon>
        <taxon>Acanthomorphata</taxon>
        <taxon>Ovalentaria</taxon>
        <taxon>Atherinomorphae</taxon>
        <taxon>Cyprinodontiformes</taxon>
        <taxon>Goodeidae</taxon>
        <taxon>Ataeniobius</taxon>
    </lineage>
</organism>
<evidence type="ECO:0000256" key="6">
    <source>
        <dbReference type="ARBA" id="ARBA00022801"/>
    </source>
</evidence>